<evidence type="ECO:0000313" key="8">
    <source>
        <dbReference type="EMBL" id="MCO1658479.1"/>
    </source>
</evidence>
<evidence type="ECO:0000256" key="1">
    <source>
        <dbReference type="ARBA" id="ARBA00022679"/>
    </source>
</evidence>
<dbReference type="PROSITE" id="PS00108">
    <property type="entry name" value="PROTEIN_KINASE_ST"/>
    <property type="match status" value="1"/>
</dbReference>
<protein>
    <submittedName>
        <fullName evidence="8">Serine/threonine protein kinase</fullName>
    </submittedName>
</protein>
<dbReference type="InterPro" id="IPR017441">
    <property type="entry name" value="Protein_kinase_ATP_BS"/>
</dbReference>
<dbReference type="CDD" id="cd14014">
    <property type="entry name" value="STKc_PknB_like"/>
    <property type="match status" value="1"/>
</dbReference>
<gene>
    <name evidence="8" type="ORF">KDL28_25770</name>
</gene>
<evidence type="ECO:0000313" key="9">
    <source>
        <dbReference type="Proteomes" id="UP001165283"/>
    </source>
</evidence>
<dbReference type="PROSITE" id="PS50011">
    <property type="entry name" value="PROTEIN_KINASE_DOM"/>
    <property type="match status" value="1"/>
</dbReference>
<evidence type="ECO:0000256" key="5">
    <source>
        <dbReference type="PROSITE-ProRule" id="PRU10141"/>
    </source>
</evidence>
<comment type="caution">
    <text evidence="8">The sequence shown here is derived from an EMBL/GenBank/DDBJ whole genome shotgun (WGS) entry which is preliminary data.</text>
</comment>
<dbReference type="Gene3D" id="1.10.510.10">
    <property type="entry name" value="Transferase(Phosphotransferase) domain 1"/>
    <property type="match status" value="1"/>
</dbReference>
<reference evidence="8" key="1">
    <citation type="submission" date="2021-04" db="EMBL/GenBank/DDBJ databases">
        <title>Pseudonocardia sp. nov., isolated from sandy soil of mangrove forest.</title>
        <authorList>
            <person name="Zan Z."/>
            <person name="Huang R."/>
            <person name="Liu W."/>
        </authorList>
    </citation>
    <scope>NUCLEOTIDE SEQUENCE</scope>
    <source>
        <strain evidence="8">S2-4</strain>
    </source>
</reference>
<dbReference type="SUPFAM" id="SSF56112">
    <property type="entry name" value="Protein kinase-like (PK-like)"/>
    <property type="match status" value="1"/>
</dbReference>
<evidence type="ECO:0000259" key="7">
    <source>
        <dbReference type="PROSITE" id="PS50011"/>
    </source>
</evidence>
<evidence type="ECO:0000256" key="2">
    <source>
        <dbReference type="ARBA" id="ARBA00022741"/>
    </source>
</evidence>
<keyword evidence="2 5" id="KW-0547">Nucleotide-binding</keyword>
<sequence length="502" mass="51724">MQPLQPEDPEWLGRFRIEARLGVGGMGRVYLASTPEGRRAAVKMIRDDLAGDTGFRHRFRREVSAALSVAGLFTARVLDADPDADQPWLATEYVEGPSLADAVATSGPMPPAPLAALARGLAEALGAIHAAGLVHRDLKPANVLLSPAGPKVIDFGIAWSAGGTQLTGTGQVVGTPEYMAPEQISGIGPGGPPIDVFALGSTLVFAATGRSPFAADQAAAALFRIVHGEPDLTGVPGEVRELVRACLDKDPARRPTAQRIAVGLRGAGGFAPAPRAPDGRETADITAPPATLVERAPTGKRRTRVLVAVAAAVLVAAGTTLGITLSTAGGGTDPTTGPTTPVAAGPPTPSFAPDSPEVRYVDRLCASGELLVSLADTTISPTATGDAAAARRDYLTSINRVIGIVDTALPDFVVLRDDAPDEATRAAFGQVVEEFTSARESYVEGRDAVQASEPLTVQAYSTGVEKFTDGTRNLALGATIVQGLTLPDSFAGAYLSAPHCAE</sequence>
<name>A0ABT1A649_9PSEU</name>
<dbReference type="InterPro" id="IPR000719">
    <property type="entry name" value="Prot_kinase_dom"/>
</dbReference>
<dbReference type="InterPro" id="IPR008271">
    <property type="entry name" value="Ser/Thr_kinase_AS"/>
</dbReference>
<dbReference type="PANTHER" id="PTHR43289:SF34">
    <property type="entry name" value="SERINE_THREONINE-PROTEIN KINASE YBDM-RELATED"/>
    <property type="match status" value="1"/>
</dbReference>
<feature type="domain" description="Protein kinase" evidence="7">
    <location>
        <begin position="15"/>
        <end position="271"/>
    </location>
</feature>
<dbReference type="Proteomes" id="UP001165283">
    <property type="component" value="Unassembled WGS sequence"/>
</dbReference>
<proteinExistence type="predicted"/>
<evidence type="ECO:0000256" key="4">
    <source>
        <dbReference type="ARBA" id="ARBA00022840"/>
    </source>
</evidence>
<dbReference type="InterPro" id="IPR011009">
    <property type="entry name" value="Kinase-like_dom_sf"/>
</dbReference>
<dbReference type="SMART" id="SM00220">
    <property type="entry name" value="S_TKc"/>
    <property type="match status" value="1"/>
</dbReference>
<feature type="region of interest" description="Disordered" evidence="6">
    <location>
        <begin position="325"/>
        <end position="355"/>
    </location>
</feature>
<dbReference type="PROSITE" id="PS00107">
    <property type="entry name" value="PROTEIN_KINASE_ATP"/>
    <property type="match status" value="1"/>
</dbReference>
<keyword evidence="3 8" id="KW-0418">Kinase</keyword>
<feature type="binding site" evidence="5">
    <location>
        <position position="43"/>
    </location>
    <ligand>
        <name>ATP</name>
        <dbReference type="ChEBI" id="CHEBI:30616"/>
    </ligand>
</feature>
<dbReference type="GO" id="GO:0004674">
    <property type="term" value="F:protein serine/threonine kinase activity"/>
    <property type="evidence" value="ECO:0007669"/>
    <property type="project" value="UniProtKB-KW"/>
</dbReference>
<organism evidence="8 9">
    <name type="scientific">Pseudonocardia humida</name>
    <dbReference type="NCBI Taxonomy" id="2800819"/>
    <lineage>
        <taxon>Bacteria</taxon>
        <taxon>Bacillati</taxon>
        <taxon>Actinomycetota</taxon>
        <taxon>Actinomycetes</taxon>
        <taxon>Pseudonocardiales</taxon>
        <taxon>Pseudonocardiaceae</taxon>
        <taxon>Pseudonocardia</taxon>
    </lineage>
</organism>
<accession>A0ABT1A649</accession>
<evidence type="ECO:0000256" key="6">
    <source>
        <dbReference type="SAM" id="MobiDB-lite"/>
    </source>
</evidence>
<dbReference type="Gene3D" id="3.30.200.20">
    <property type="entry name" value="Phosphorylase Kinase, domain 1"/>
    <property type="match status" value="1"/>
</dbReference>
<dbReference type="PANTHER" id="PTHR43289">
    <property type="entry name" value="MITOGEN-ACTIVATED PROTEIN KINASE KINASE KINASE 20-RELATED"/>
    <property type="match status" value="1"/>
</dbReference>
<keyword evidence="9" id="KW-1185">Reference proteome</keyword>
<keyword evidence="8" id="KW-0723">Serine/threonine-protein kinase</keyword>
<dbReference type="Pfam" id="PF00069">
    <property type="entry name" value="Pkinase"/>
    <property type="match status" value="1"/>
</dbReference>
<feature type="compositionally biased region" description="Low complexity" evidence="6">
    <location>
        <begin position="333"/>
        <end position="343"/>
    </location>
</feature>
<dbReference type="EMBL" id="JAGSOV010000054">
    <property type="protein sequence ID" value="MCO1658479.1"/>
    <property type="molecule type" value="Genomic_DNA"/>
</dbReference>
<keyword evidence="4 5" id="KW-0067">ATP-binding</keyword>
<keyword evidence="1" id="KW-0808">Transferase</keyword>
<dbReference type="RefSeq" id="WP_252442453.1">
    <property type="nucleotide sequence ID" value="NZ_JAGSOV010000054.1"/>
</dbReference>
<evidence type="ECO:0000256" key="3">
    <source>
        <dbReference type="ARBA" id="ARBA00022777"/>
    </source>
</evidence>